<dbReference type="InterPro" id="IPR004046">
    <property type="entry name" value="GST_C"/>
</dbReference>
<dbReference type="FunFam" id="3.40.30.10:FF:000016">
    <property type="entry name" value="Glutathione S-transferase F2"/>
    <property type="match status" value="1"/>
</dbReference>
<dbReference type="EC" id="2.5.1.18" evidence="1"/>
<dbReference type="OrthoDB" id="249703at2759"/>
<evidence type="ECO:0000256" key="3">
    <source>
        <dbReference type="ARBA" id="ARBA00047960"/>
    </source>
</evidence>
<organism evidence="7 8">
    <name type="scientific">Tulasnella calospora MUT 4182</name>
    <dbReference type="NCBI Taxonomy" id="1051891"/>
    <lineage>
        <taxon>Eukaryota</taxon>
        <taxon>Fungi</taxon>
        <taxon>Dikarya</taxon>
        <taxon>Basidiomycota</taxon>
        <taxon>Agaricomycotina</taxon>
        <taxon>Agaricomycetes</taxon>
        <taxon>Cantharellales</taxon>
        <taxon>Tulasnellaceae</taxon>
        <taxon>Tulasnella</taxon>
    </lineage>
</organism>
<keyword evidence="2" id="KW-0808">Transferase</keyword>
<evidence type="ECO:0000259" key="5">
    <source>
        <dbReference type="PROSITE" id="PS50404"/>
    </source>
</evidence>
<dbReference type="CDD" id="cd03053">
    <property type="entry name" value="GST_N_Phi"/>
    <property type="match status" value="1"/>
</dbReference>
<feature type="domain" description="GST N-terminal" evidence="5">
    <location>
        <begin position="1"/>
        <end position="83"/>
    </location>
</feature>
<reference evidence="8" key="2">
    <citation type="submission" date="2015-01" db="EMBL/GenBank/DDBJ databases">
        <title>Evolutionary Origins and Diversification of the Mycorrhizal Mutualists.</title>
        <authorList>
            <consortium name="DOE Joint Genome Institute"/>
            <consortium name="Mycorrhizal Genomics Consortium"/>
            <person name="Kohler A."/>
            <person name="Kuo A."/>
            <person name="Nagy L.G."/>
            <person name="Floudas D."/>
            <person name="Copeland A."/>
            <person name="Barry K.W."/>
            <person name="Cichocki N."/>
            <person name="Veneault-Fourrey C."/>
            <person name="LaButti K."/>
            <person name="Lindquist E.A."/>
            <person name="Lipzen A."/>
            <person name="Lundell T."/>
            <person name="Morin E."/>
            <person name="Murat C."/>
            <person name="Riley R."/>
            <person name="Ohm R."/>
            <person name="Sun H."/>
            <person name="Tunlid A."/>
            <person name="Henrissat B."/>
            <person name="Grigoriev I.V."/>
            <person name="Hibbett D.S."/>
            <person name="Martin F."/>
        </authorList>
    </citation>
    <scope>NUCLEOTIDE SEQUENCE [LARGE SCALE GENOMIC DNA]</scope>
    <source>
        <strain evidence="8">MUT 4182</strain>
    </source>
</reference>
<evidence type="ECO:0000313" key="7">
    <source>
        <dbReference type="EMBL" id="KIO19253.1"/>
    </source>
</evidence>
<dbReference type="PANTHER" id="PTHR43900">
    <property type="entry name" value="GLUTATHIONE S-TRANSFERASE RHO"/>
    <property type="match status" value="1"/>
</dbReference>
<dbReference type="Gene3D" id="3.40.30.10">
    <property type="entry name" value="Glutaredoxin"/>
    <property type="match status" value="1"/>
</dbReference>
<dbReference type="Proteomes" id="UP000054248">
    <property type="component" value="Unassembled WGS sequence"/>
</dbReference>
<evidence type="ECO:0000256" key="4">
    <source>
        <dbReference type="RuleBase" id="RU003494"/>
    </source>
</evidence>
<dbReference type="GO" id="GO:0005737">
    <property type="term" value="C:cytoplasm"/>
    <property type="evidence" value="ECO:0007669"/>
    <property type="project" value="TreeGrafter"/>
</dbReference>
<dbReference type="Gene3D" id="1.20.1050.10">
    <property type="match status" value="1"/>
</dbReference>
<accession>A0A0C3KCP6</accession>
<evidence type="ECO:0000313" key="8">
    <source>
        <dbReference type="Proteomes" id="UP000054248"/>
    </source>
</evidence>
<dbReference type="Pfam" id="PF00043">
    <property type="entry name" value="GST_C"/>
    <property type="match status" value="1"/>
</dbReference>
<dbReference type="InterPro" id="IPR004045">
    <property type="entry name" value="Glutathione_S-Trfase_N"/>
</dbReference>
<comment type="catalytic activity">
    <reaction evidence="3">
        <text>RX + glutathione = an S-substituted glutathione + a halide anion + H(+)</text>
        <dbReference type="Rhea" id="RHEA:16437"/>
        <dbReference type="ChEBI" id="CHEBI:15378"/>
        <dbReference type="ChEBI" id="CHEBI:16042"/>
        <dbReference type="ChEBI" id="CHEBI:17792"/>
        <dbReference type="ChEBI" id="CHEBI:57925"/>
        <dbReference type="ChEBI" id="CHEBI:90779"/>
        <dbReference type="EC" id="2.5.1.18"/>
    </reaction>
</comment>
<dbReference type="SUPFAM" id="SSF47616">
    <property type="entry name" value="GST C-terminal domain-like"/>
    <property type="match status" value="1"/>
</dbReference>
<dbReference type="STRING" id="1051891.A0A0C3KCP6"/>
<evidence type="ECO:0000259" key="6">
    <source>
        <dbReference type="PROSITE" id="PS50405"/>
    </source>
</evidence>
<dbReference type="InterPro" id="IPR036282">
    <property type="entry name" value="Glutathione-S-Trfase_C_sf"/>
</dbReference>
<dbReference type="PROSITE" id="PS50404">
    <property type="entry name" value="GST_NTER"/>
    <property type="match status" value="1"/>
</dbReference>
<reference evidence="7 8" key="1">
    <citation type="submission" date="2014-04" db="EMBL/GenBank/DDBJ databases">
        <authorList>
            <consortium name="DOE Joint Genome Institute"/>
            <person name="Kuo A."/>
            <person name="Girlanda M."/>
            <person name="Perotto S."/>
            <person name="Kohler A."/>
            <person name="Nagy L.G."/>
            <person name="Floudas D."/>
            <person name="Copeland A."/>
            <person name="Barry K.W."/>
            <person name="Cichocki N."/>
            <person name="Veneault-Fourrey C."/>
            <person name="LaButti K."/>
            <person name="Lindquist E.A."/>
            <person name="Lipzen A."/>
            <person name="Lundell T."/>
            <person name="Morin E."/>
            <person name="Murat C."/>
            <person name="Sun H."/>
            <person name="Tunlid A."/>
            <person name="Henrissat B."/>
            <person name="Grigoriev I.V."/>
            <person name="Hibbett D.S."/>
            <person name="Martin F."/>
            <person name="Nordberg H.P."/>
            <person name="Cantor M.N."/>
            <person name="Hua S.X."/>
        </authorList>
    </citation>
    <scope>NUCLEOTIDE SEQUENCE [LARGE SCALE GENOMIC DNA]</scope>
    <source>
        <strain evidence="7 8">MUT 4182</strain>
    </source>
</reference>
<evidence type="ECO:0000256" key="2">
    <source>
        <dbReference type="ARBA" id="ARBA00022679"/>
    </source>
</evidence>
<evidence type="ECO:0000256" key="1">
    <source>
        <dbReference type="ARBA" id="ARBA00012452"/>
    </source>
</evidence>
<dbReference type="SFLD" id="SFLDG01154">
    <property type="entry name" value="Main.5:_Phi-like"/>
    <property type="match status" value="1"/>
</dbReference>
<proteinExistence type="inferred from homology"/>
<feature type="domain" description="GST C-terminal" evidence="6">
    <location>
        <begin position="92"/>
        <end position="212"/>
    </location>
</feature>
<dbReference type="GO" id="GO:0043295">
    <property type="term" value="F:glutathione binding"/>
    <property type="evidence" value="ECO:0007669"/>
    <property type="project" value="TreeGrafter"/>
</dbReference>
<dbReference type="SFLD" id="SFLDS00019">
    <property type="entry name" value="Glutathione_Transferase_(cytos"/>
    <property type="match status" value="1"/>
</dbReference>
<dbReference type="InterPro" id="IPR040079">
    <property type="entry name" value="Glutathione_S-Trfase"/>
</dbReference>
<comment type="similarity">
    <text evidence="4">Belongs to the GST superfamily.</text>
</comment>
<dbReference type="SFLD" id="SFLDG00358">
    <property type="entry name" value="Main_(cytGST)"/>
    <property type="match status" value="1"/>
</dbReference>
<sequence length="212" mass="24050">MVLTIIGSPMSTCTRRVKTVLIEKGVEFTLKPIDWSVGEHKTEAHLQLQPFGQIPVLIDEDGFTLFESRAITRYIASKYANQGTKLLPDPSDAKAVALFEQAASIEQANFDPNASGIAYEKVFHPMRGIPTDEKRFQYLVDTLNSKLDGYERILSKQKYLAGDELTIVDLWHLPYAEMSEKFAPQVYESHPKVNAWYKALKERPSWIKANEA</sequence>
<dbReference type="InterPro" id="IPR010987">
    <property type="entry name" value="Glutathione-S-Trfase_C-like"/>
</dbReference>
<dbReference type="HOGENOM" id="CLU_011226_5_1_1"/>
<dbReference type="Pfam" id="PF02798">
    <property type="entry name" value="GST_N"/>
    <property type="match status" value="1"/>
</dbReference>
<dbReference type="InterPro" id="IPR036249">
    <property type="entry name" value="Thioredoxin-like_sf"/>
</dbReference>
<protein>
    <recommendedName>
        <fullName evidence="1">glutathione transferase</fullName>
        <ecNumber evidence="1">2.5.1.18</ecNumber>
    </recommendedName>
</protein>
<dbReference type="GO" id="GO:0004364">
    <property type="term" value="F:glutathione transferase activity"/>
    <property type="evidence" value="ECO:0007669"/>
    <property type="project" value="UniProtKB-EC"/>
</dbReference>
<dbReference type="EMBL" id="KN823232">
    <property type="protein sequence ID" value="KIO19253.1"/>
    <property type="molecule type" value="Genomic_DNA"/>
</dbReference>
<keyword evidence="8" id="KW-1185">Reference proteome</keyword>
<gene>
    <name evidence="7" type="ORF">M407DRAFT_149552</name>
</gene>
<dbReference type="PROSITE" id="PS50405">
    <property type="entry name" value="GST_CTER"/>
    <property type="match status" value="1"/>
</dbReference>
<dbReference type="SUPFAM" id="SSF52833">
    <property type="entry name" value="Thioredoxin-like"/>
    <property type="match status" value="1"/>
</dbReference>
<dbReference type="PANTHER" id="PTHR43900:SF3">
    <property type="entry name" value="GLUTATHIONE S-TRANSFERASE RHO"/>
    <property type="match status" value="1"/>
</dbReference>
<name>A0A0C3KCP6_9AGAM</name>
<dbReference type="AlphaFoldDB" id="A0A0C3KCP6"/>
<dbReference type="GO" id="GO:0006749">
    <property type="term" value="P:glutathione metabolic process"/>
    <property type="evidence" value="ECO:0007669"/>
    <property type="project" value="TreeGrafter"/>
</dbReference>